<feature type="compositionally biased region" description="Basic and acidic residues" evidence="1">
    <location>
        <begin position="115"/>
        <end position="133"/>
    </location>
</feature>
<evidence type="ECO:0000313" key="2">
    <source>
        <dbReference type="EMBL" id="GMF41706.1"/>
    </source>
</evidence>
<gene>
    <name evidence="2" type="ORF">Pfra01_001332300</name>
</gene>
<comment type="caution">
    <text evidence="2">The sequence shown here is derived from an EMBL/GenBank/DDBJ whole genome shotgun (WGS) entry which is preliminary data.</text>
</comment>
<reference evidence="2" key="1">
    <citation type="submission" date="2023-04" db="EMBL/GenBank/DDBJ databases">
        <title>Phytophthora fragariaefolia NBRC 109709.</title>
        <authorList>
            <person name="Ichikawa N."/>
            <person name="Sato H."/>
            <person name="Tonouchi N."/>
        </authorList>
    </citation>
    <scope>NUCLEOTIDE SEQUENCE</scope>
    <source>
        <strain evidence="2">NBRC 109709</strain>
    </source>
</reference>
<evidence type="ECO:0000313" key="3">
    <source>
        <dbReference type="Proteomes" id="UP001165121"/>
    </source>
</evidence>
<feature type="compositionally biased region" description="Polar residues" evidence="1">
    <location>
        <begin position="9"/>
        <end position="20"/>
    </location>
</feature>
<protein>
    <submittedName>
        <fullName evidence="2">Unnamed protein product</fullName>
    </submittedName>
</protein>
<accession>A0A9W7CWT2</accession>
<sequence length="279" mass="30378">MCRSRHINPKTSSEENSCSFRNEHTNDADRRRACCTCSGKQCRRPRSDAYNLFGFYDIRRHFNCNDVKLPKPTMSLGEYKEARGKTAFARDELQALYDTDSDADMEEGEGDEETSTSRRDEPGVGSRRPREADPDASSSKRSRSGSDRPLADACPLVSPRSGDDSAPSGVGASRTSLVPVDADSERDPTSAIPLHRVSTHCTLAVASRTMMPLRSSTLIRRRIKDAITSSGSSTSSGGTGIRRLPVEAECPNDRHSVKAGELSLTTSTATRLVNVSAFA</sequence>
<organism evidence="2 3">
    <name type="scientific">Phytophthora fragariaefolia</name>
    <dbReference type="NCBI Taxonomy" id="1490495"/>
    <lineage>
        <taxon>Eukaryota</taxon>
        <taxon>Sar</taxon>
        <taxon>Stramenopiles</taxon>
        <taxon>Oomycota</taxon>
        <taxon>Peronosporomycetes</taxon>
        <taxon>Peronosporales</taxon>
        <taxon>Peronosporaceae</taxon>
        <taxon>Phytophthora</taxon>
    </lineage>
</organism>
<proteinExistence type="predicted"/>
<evidence type="ECO:0000256" key="1">
    <source>
        <dbReference type="SAM" id="MobiDB-lite"/>
    </source>
</evidence>
<feature type="region of interest" description="Disordered" evidence="1">
    <location>
        <begin position="1"/>
        <end position="22"/>
    </location>
</feature>
<feature type="region of interest" description="Disordered" evidence="1">
    <location>
        <begin position="97"/>
        <end position="189"/>
    </location>
</feature>
<keyword evidence="3" id="KW-1185">Reference proteome</keyword>
<name>A0A9W7CWT2_9STRA</name>
<dbReference type="Proteomes" id="UP001165121">
    <property type="component" value="Unassembled WGS sequence"/>
</dbReference>
<feature type="compositionally biased region" description="Acidic residues" evidence="1">
    <location>
        <begin position="99"/>
        <end position="114"/>
    </location>
</feature>
<dbReference type="EMBL" id="BSXT01001365">
    <property type="protein sequence ID" value="GMF41706.1"/>
    <property type="molecule type" value="Genomic_DNA"/>
</dbReference>
<dbReference type="OrthoDB" id="128388at2759"/>
<dbReference type="AlphaFoldDB" id="A0A9W7CWT2"/>